<accession>A0A1F6NX76</accession>
<proteinExistence type="predicted"/>
<organism evidence="2 3">
    <name type="scientific">Candidatus Magasanikbacteria bacterium RIFOXYC2_FULL_42_28</name>
    <dbReference type="NCBI Taxonomy" id="1798704"/>
    <lineage>
        <taxon>Bacteria</taxon>
        <taxon>Candidatus Magasanikiibacteriota</taxon>
    </lineage>
</organism>
<comment type="caution">
    <text evidence="2">The sequence shown here is derived from an EMBL/GenBank/DDBJ whole genome shotgun (WGS) entry which is preliminary data.</text>
</comment>
<reference evidence="2 3" key="1">
    <citation type="journal article" date="2016" name="Nat. Commun.">
        <title>Thousands of microbial genomes shed light on interconnected biogeochemical processes in an aquifer system.</title>
        <authorList>
            <person name="Anantharaman K."/>
            <person name="Brown C.T."/>
            <person name="Hug L.A."/>
            <person name="Sharon I."/>
            <person name="Castelle C.J."/>
            <person name="Probst A.J."/>
            <person name="Thomas B.C."/>
            <person name="Singh A."/>
            <person name="Wilkins M.J."/>
            <person name="Karaoz U."/>
            <person name="Brodie E.L."/>
            <person name="Williams K.H."/>
            <person name="Hubbard S.S."/>
            <person name="Banfield J.F."/>
        </authorList>
    </citation>
    <scope>NUCLEOTIDE SEQUENCE [LARGE SCALE GENOMIC DNA]</scope>
</reference>
<dbReference type="Proteomes" id="UP000177907">
    <property type="component" value="Unassembled WGS sequence"/>
</dbReference>
<sequence>MVERFLVFLLTHPVCNRLDAECVATNQLLLLHLAVAPSEQTDGDGVLFVCTNASALLDRSANHAVTRLHMIAQTTATPVDGTGVVVFTEPIPVLVDHAVAVVVHAVADFFRVGVDGGIGIVAIHSIRLITCPTVLAEDTVVVVVNIIVGRVAHCGVFVYDVVTVVIHPVADLGGTGVDCEVGVVAVLALDARPFTPHTVGAEESVAITVHTVVGRDRHITRNDERTPRNTYREHSQSHQKDWSHDNLRIIALAYADHYSGEPPNMAKLDAERKNI</sequence>
<protein>
    <submittedName>
        <fullName evidence="2">Uncharacterized protein</fullName>
    </submittedName>
</protein>
<feature type="region of interest" description="Disordered" evidence="1">
    <location>
        <begin position="220"/>
        <end position="240"/>
    </location>
</feature>
<evidence type="ECO:0000313" key="2">
    <source>
        <dbReference type="EMBL" id="OGH88519.1"/>
    </source>
</evidence>
<dbReference type="STRING" id="1798704.A3J93_04625"/>
<name>A0A1F6NX76_9BACT</name>
<gene>
    <name evidence="2" type="ORF">A3J93_04625</name>
</gene>
<evidence type="ECO:0000256" key="1">
    <source>
        <dbReference type="SAM" id="MobiDB-lite"/>
    </source>
</evidence>
<dbReference type="AlphaFoldDB" id="A0A1F6NX76"/>
<dbReference type="EMBL" id="MFQZ01000002">
    <property type="protein sequence ID" value="OGH88519.1"/>
    <property type="molecule type" value="Genomic_DNA"/>
</dbReference>
<evidence type="ECO:0000313" key="3">
    <source>
        <dbReference type="Proteomes" id="UP000177907"/>
    </source>
</evidence>